<protein>
    <recommendedName>
        <fullName evidence="1">Methyltransferase type 11 domain-containing protein</fullName>
    </recommendedName>
</protein>
<comment type="caution">
    <text evidence="2">The sequence shown here is derived from an EMBL/GenBank/DDBJ whole genome shotgun (WGS) entry which is preliminary data.</text>
</comment>
<feature type="domain" description="Methyltransferase type 11" evidence="1">
    <location>
        <begin position="61"/>
        <end position="102"/>
    </location>
</feature>
<proteinExistence type="predicted"/>
<dbReference type="SUPFAM" id="SSF53335">
    <property type="entry name" value="S-adenosyl-L-methionine-dependent methyltransferases"/>
    <property type="match status" value="1"/>
</dbReference>
<reference evidence="2 3" key="1">
    <citation type="submission" date="2017-01" db="EMBL/GenBank/DDBJ databases">
        <title>Novel large sulfur bacteria in the metagenomes of groundwater-fed chemosynthetic microbial mats in the Lake Huron basin.</title>
        <authorList>
            <person name="Sharrar A.M."/>
            <person name="Flood B.E."/>
            <person name="Bailey J.V."/>
            <person name="Jones D.S."/>
            <person name="Biddanda B."/>
            <person name="Ruberg S.A."/>
            <person name="Marcus D.N."/>
            <person name="Dick G.J."/>
        </authorList>
    </citation>
    <scope>NUCLEOTIDE SEQUENCE [LARGE SCALE GENOMIC DNA]</scope>
    <source>
        <strain evidence="2">A8</strain>
    </source>
</reference>
<evidence type="ECO:0000313" key="2">
    <source>
        <dbReference type="EMBL" id="OQX11435.1"/>
    </source>
</evidence>
<dbReference type="Gene3D" id="3.40.50.150">
    <property type="entry name" value="Vaccinia Virus protein VP39"/>
    <property type="match status" value="1"/>
</dbReference>
<sequence>MEIIIGIALGLLALNLLSYRVLKPRLIKQQQWDLNICCGNTAVGRVNADIVAQPGVDNFILTPNIYQLPFQDGEFETVLCSHTIEHVEDPQAFWDELNRVGKRVTLILPPLWDVAAVLNIFEHRWIFLTFRKAHTTLPPYIRFSFAHYYQERFGHVVANSIWQRLLKSGSNA</sequence>
<dbReference type="InterPro" id="IPR013216">
    <property type="entry name" value="Methyltransf_11"/>
</dbReference>
<dbReference type="AlphaFoldDB" id="A0A1Y1QQG8"/>
<accession>A0A1Y1QQG8</accession>
<dbReference type="InterPro" id="IPR029063">
    <property type="entry name" value="SAM-dependent_MTases_sf"/>
</dbReference>
<dbReference type="GO" id="GO:0008757">
    <property type="term" value="F:S-adenosylmethionine-dependent methyltransferase activity"/>
    <property type="evidence" value="ECO:0007669"/>
    <property type="project" value="InterPro"/>
</dbReference>
<name>A0A1Y1QQG8_9GAMM</name>
<dbReference type="Proteomes" id="UP000192491">
    <property type="component" value="Unassembled WGS sequence"/>
</dbReference>
<dbReference type="Pfam" id="PF08241">
    <property type="entry name" value="Methyltransf_11"/>
    <property type="match status" value="1"/>
</dbReference>
<dbReference type="EMBL" id="MTEJ01000087">
    <property type="protein sequence ID" value="OQX11435.1"/>
    <property type="molecule type" value="Genomic_DNA"/>
</dbReference>
<gene>
    <name evidence="2" type="ORF">BWK73_17615</name>
</gene>
<evidence type="ECO:0000313" key="3">
    <source>
        <dbReference type="Proteomes" id="UP000192491"/>
    </source>
</evidence>
<evidence type="ECO:0000259" key="1">
    <source>
        <dbReference type="Pfam" id="PF08241"/>
    </source>
</evidence>
<organism evidence="2 3">
    <name type="scientific">Thiothrix lacustris</name>
    <dbReference type="NCBI Taxonomy" id="525917"/>
    <lineage>
        <taxon>Bacteria</taxon>
        <taxon>Pseudomonadati</taxon>
        <taxon>Pseudomonadota</taxon>
        <taxon>Gammaproteobacteria</taxon>
        <taxon>Thiotrichales</taxon>
        <taxon>Thiotrichaceae</taxon>
        <taxon>Thiothrix</taxon>
    </lineage>
</organism>